<dbReference type="SUPFAM" id="SSF50465">
    <property type="entry name" value="EF-Tu/eEF-1alpha/eIF2-gamma C-terminal domain"/>
    <property type="match status" value="1"/>
</dbReference>
<accession>A0ABR2H6D7</accession>
<dbReference type="EMBL" id="JAPFFF010000040">
    <property type="protein sequence ID" value="KAK8841783.1"/>
    <property type="molecule type" value="Genomic_DNA"/>
</dbReference>
<sequence>MNENQSLKKLDITKLNPLSPEIIINQSTINIGTIGHVAHGKSALVCAITGVKTTRTRIELVRNITMRLGYANAKIYKCPNCPEPNCYVSKSSKIENPKCEICHSNLNLIRHISFVDCPGHDYLMATMLNGTAVMDAALLLVAANEKFPQPQTSEHLAAFQIMNLKHLIILQNKIDIVTKDDAKKQYEDIHKYKAMTCAKDAPIIPISASLGINIEYVIGHIVKNIPVPLRDYSAAPRMVVIRSFDINKAGCDVSKIRGGVAGGSIIQGYLKVGDEIEIRPGTIEIVKDNIFCRVQKTRIISLRTEENELQFAVPGGLIGVGTTLDPSLCRHDKLIGQVIGRPGTLPDIFSSLTIKFSLFEKLLGVVQSDEVSTEVGKIKINEVLMLNIGSTSTCAIAIGLSKDKYAVLKLKDPVCTTPGERIALSRKVGKTWRLIGFGIVLKGESVTILS</sequence>
<dbReference type="PANTHER" id="PTHR42854">
    <property type="entry name" value="EUKARYOTIC TRANSLATION INITIATION FACTOR 2 SUBUNIT 3 FAMILY MEMBER"/>
    <property type="match status" value="1"/>
</dbReference>
<gene>
    <name evidence="10" type="ORF">M9Y10_026732</name>
</gene>
<comment type="catalytic activity">
    <reaction evidence="8">
        <text>GTP + H2O = GDP + phosphate + H(+)</text>
        <dbReference type="Rhea" id="RHEA:19669"/>
        <dbReference type="ChEBI" id="CHEBI:15377"/>
        <dbReference type="ChEBI" id="CHEBI:15378"/>
        <dbReference type="ChEBI" id="CHEBI:37565"/>
        <dbReference type="ChEBI" id="CHEBI:43474"/>
        <dbReference type="ChEBI" id="CHEBI:58189"/>
        <dbReference type="EC" id="3.6.5.3"/>
    </reaction>
</comment>
<dbReference type="InterPro" id="IPR004161">
    <property type="entry name" value="EFTu-like_2"/>
</dbReference>
<keyword evidence="6" id="KW-0648">Protein biosynthesis</keyword>
<evidence type="ECO:0000256" key="8">
    <source>
        <dbReference type="ARBA" id="ARBA00048107"/>
    </source>
</evidence>
<dbReference type="InterPro" id="IPR000795">
    <property type="entry name" value="T_Tr_GTP-bd_dom"/>
</dbReference>
<evidence type="ECO:0000256" key="3">
    <source>
        <dbReference type="ARBA" id="ARBA00022540"/>
    </source>
</evidence>
<dbReference type="InterPro" id="IPR015256">
    <property type="entry name" value="eIF2g_C"/>
</dbReference>
<dbReference type="Proteomes" id="UP001470230">
    <property type="component" value="Unassembled WGS sequence"/>
</dbReference>
<comment type="similarity">
    <text evidence="1">Belongs to the TRAFAC class translation factor GTPase superfamily. Classic translation factor GTPase family. EF-Tu/EF-1A subfamily.</text>
</comment>
<dbReference type="InterPro" id="IPR050543">
    <property type="entry name" value="eIF2G"/>
</dbReference>
<evidence type="ECO:0000256" key="1">
    <source>
        <dbReference type="ARBA" id="ARBA00007249"/>
    </source>
</evidence>
<dbReference type="Gene3D" id="2.40.30.10">
    <property type="entry name" value="Translation factors"/>
    <property type="match status" value="2"/>
</dbReference>
<dbReference type="InterPro" id="IPR009000">
    <property type="entry name" value="Transl_B-barrel_sf"/>
</dbReference>
<evidence type="ECO:0000313" key="10">
    <source>
        <dbReference type="EMBL" id="KAK8841783.1"/>
    </source>
</evidence>
<feature type="domain" description="Tr-type G" evidence="9">
    <location>
        <begin position="26"/>
        <end position="229"/>
    </location>
</feature>
<evidence type="ECO:0000256" key="2">
    <source>
        <dbReference type="ARBA" id="ARBA00011986"/>
    </source>
</evidence>
<dbReference type="SUPFAM" id="SSF50447">
    <property type="entry name" value="Translation proteins"/>
    <property type="match status" value="1"/>
</dbReference>
<evidence type="ECO:0000259" key="9">
    <source>
        <dbReference type="PROSITE" id="PS51722"/>
    </source>
</evidence>
<dbReference type="SUPFAM" id="SSF52540">
    <property type="entry name" value="P-loop containing nucleoside triphosphate hydrolases"/>
    <property type="match status" value="1"/>
</dbReference>
<keyword evidence="3 10" id="KW-0396">Initiation factor</keyword>
<name>A0ABR2H6D7_9EUKA</name>
<keyword evidence="7" id="KW-0342">GTP-binding</keyword>
<reference evidence="10 11" key="1">
    <citation type="submission" date="2024-04" db="EMBL/GenBank/DDBJ databases">
        <title>Tritrichomonas musculus Genome.</title>
        <authorList>
            <person name="Alves-Ferreira E."/>
            <person name="Grigg M."/>
            <person name="Lorenzi H."/>
            <person name="Galac M."/>
        </authorList>
    </citation>
    <scope>NUCLEOTIDE SEQUENCE [LARGE SCALE GENOMIC DNA]</scope>
    <source>
        <strain evidence="10 11">EAF2021</strain>
    </source>
</reference>
<evidence type="ECO:0000256" key="5">
    <source>
        <dbReference type="ARBA" id="ARBA00022801"/>
    </source>
</evidence>
<dbReference type="InterPro" id="IPR027417">
    <property type="entry name" value="P-loop_NTPase"/>
</dbReference>
<evidence type="ECO:0000313" key="11">
    <source>
        <dbReference type="Proteomes" id="UP001470230"/>
    </source>
</evidence>
<dbReference type="CDD" id="cd15490">
    <property type="entry name" value="eIF2_gamma_III"/>
    <property type="match status" value="1"/>
</dbReference>
<evidence type="ECO:0000256" key="7">
    <source>
        <dbReference type="ARBA" id="ARBA00023134"/>
    </source>
</evidence>
<keyword evidence="11" id="KW-1185">Reference proteome</keyword>
<evidence type="ECO:0000256" key="4">
    <source>
        <dbReference type="ARBA" id="ARBA00022741"/>
    </source>
</evidence>
<dbReference type="PANTHER" id="PTHR42854:SF3">
    <property type="entry name" value="EUKARYOTIC TRANSLATION INITIATION FACTOR 2 SUBUNIT 3-RELATED"/>
    <property type="match status" value="1"/>
</dbReference>
<organism evidence="10 11">
    <name type="scientific">Tritrichomonas musculus</name>
    <dbReference type="NCBI Taxonomy" id="1915356"/>
    <lineage>
        <taxon>Eukaryota</taxon>
        <taxon>Metamonada</taxon>
        <taxon>Parabasalia</taxon>
        <taxon>Tritrichomonadida</taxon>
        <taxon>Tritrichomonadidae</taxon>
        <taxon>Tritrichomonas</taxon>
    </lineage>
</organism>
<dbReference type="Pfam" id="PF09173">
    <property type="entry name" value="eIF2_C"/>
    <property type="match status" value="1"/>
</dbReference>
<dbReference type="GO" id="GO:0003743">
    <property type="term" value="F:translation initiation factor activity"/>
    <property type="evidence" value="ECO:0007669"/>
    <property type="project" value="UniProtKB-KW"/>
</dbReference>
<dbReference type="Gene3D" id="3.40.50.300">
    <property type="entry name" value="P-loop containing nucleotide triphosphate hydrolases"/>
    <property type="match status" value="1"/>
</dbReference>
<dbReference type="Pfam" id="PF03144">
    <property type="entry name" value="GTP_EFTU_D2"/>
    <property type="match status" value="1"/>
</dbReference>
<dbReference type="CDD" id="cd01888">
    <property type="entry name" value="eIF2_gamma"/>
    <property type="match status" value="1"/>
</dbReference>
<keyword evidence="4" id="KW-0547">Nucleotide-binding</keyword>
<protein>
    <recommendedName>
        <fullName evidence="2">protein-synthesizing GTPase</fullName>
        <ecNumber evidence="2">3.6.5.3</ecNumber>
    </recommendedName>
</protein>
<dbReference type="CDD" id="cd03688">
    <property type="entry name" value="eIF2_gamma_II"/>
    <property type="match status" value="1"/>
</dbReference>
<evidence type="ECO:0000256" key="6">
    <source>
        <dbReference type="ARBA" id="ARBA00022917"/>
    </source>
</evidence>
<dbReference type="NCBIfam" id="NF003077">
    <property type="entry name" value="PRK04000.1"/>
    <property type="match status" value="1"/>
</dbReference>
<dbReference type="PROSITE" id="PS51722">
    <property type="entry name" value="G_TR_2"/>
    <property type="match status" value="1"/>
</dbReference>
<dbReference type="Pfam" id="PF00009">
    <property type="entry name" value="GTP_EFTU"/>
    <property type="match status" value="1"/>
</dbReference>
<dbReference type="InterPro" id="IPR009001">
    <property type="entry name" value="Transl_elong_EF1A/Init_IF2_C"/>
</dbReference>
<dbReference type="InterPro" id="IPR044127">
    <property type="entry name" value="eIF2g_dom_2"/>
</dbReference>
<dbReference type="EC" id="3.6.5.3" evidence="2"/>
<dbReference type="InterPro" id="IPR044128">
    <property type="entry name" value="eIF2g_GTP-bd"/>
</dbReference>
<dbReference type="PRINTS" id="PR00315">
    <property type="entry name" value="ELONGATNFCT"/>
</dbReference>
<keyword evidence="5" id="KW-0378">Hydrolase</keyword>
<proteinExistence type="inferred from homology"/>
<comment type="caution">
    <text evidence="10">The sequence shown here is derived from an EMBL/GenBank/DDBJ whole genome shotgun (WGS) entry which is preliminary data.</text>
</comment>